<keyword evidence="7" id="KW-0732">Signal</keyword>
<dbReference type="Gene3D" id="3.30.160.60">
    <property type="entry name" value="Classic Zinc Finger"/>
    <property type="match status" value="1"/>
</dbReference>
<dbReference type="SUPFAM" id="SSF57667">
    <property type="entry name" value="beta-beta-alpha zinc fingers"/>
    <property type="match status" value="2"/>
</dbReference>
<evidence type="ECO:0000256" key="6">
    <source>
        <dbReference type="SAM" id="MobiDB-lite"/>
    </source>
</evidence>
<dbReference type="InterPro" id="IPR036236">
    <property type="entry name" value="Znf_C2H2_sf"/>
</dbReference>
<keyword evidence="3" id="KW-0862">Zinc</keyword>
<feature type="signal peptide" evidence="7">
    <location>
        <begin position="1"/>
        <end position="22"/>
    </location>
</feature>
<dbReference type="InterPro" id="IPR041661">
    <property type="entry name" value="ZN622/Rei1/Reh1_Znf-C2H2"/>
</dbReference>
<keyword evidence="1" id="KW-0479">Metal-binding</keyword>
<accession>A0ABM1J2D0</accession>
<dbReference type="Proteomes" id="UP000694924">
    <property type="component" value="Unplaced"/>
</dbReference>
<organism evidence="9 10">
    <name type="scientific">Polistes dominula</name>
    <name type="common">European paper wasp</name>
    <name type="synonym">Vespa dominula</name>
    <dbReference type="NCBI Taxonomy" id="743375"/>
    <lineage>
        <taxon>Eukaryota</taxon>
        <taxon>Metazoa</taxon>
        <taxon>Ecdysozoa</taxon>
        <taxon>Arthropoda</taxon>
        <taxon>Hexapoda</taxon>
        <taxon>Insecta</taxon>
        <taxon>Pterygota</taxon>
        <taxon>Neoptera</taxon>
        <taxon>Endopterygota</taxon>
        <taxon>Hymenoptera</taxon>
        <taxon>Apocrita</taxon>
        <taxon>Aculeata</taxon>
        <taxon>Vespoidea</taxon>
        <taxon>Vespidae</taxon>
        <taxon>Polistinae</taxon>
        <taxon>Polistini</taxon>
        <taxon>Polistes</taxon>
    </lineage>
</organism>
<dbReference type="Pfam" id="PF12756">
    <property type="entry name" value="zf-C2H2_2"/>
    <property type="match status" value="2"/>
</dbReference>
<dbReference type="RefSeq" id="XP_015186617.1">
    <property type="nucleotide sequence ID" value="XM_015331131.1"/>
</dbReference>
<evidence type="ECO:0000313" key="9">
    <source>
        <dbReference type="Proteomes" id="UP000694924"/>
    </source>
</evidence>
<evidence type="ECO:0000256" key="5">
    <source>
        <dbReference type="PROSITE-ProRule" id="PRU00042"/>
    </source>
</evidence>
<dbReference type="GeneID" id="107071812"/>
<reference evidence="10" key="1">
    <citation type="submission" date="2025-08" db="UniProtKB">
        <authorList>
            <consortium name="RefSeq"/>
        </authorList>
    </citation>
    <scope>IDENTIFICATION</scope>
    <source>
        <tissue evidence="10">Whole body</tissue>
    </source>
</reference>
<evidence type="ECO:0000256" key="7">
    <source>
        <dbReference type="SAM" id="SignalP"/>
    </source>
</evidence>
<keyword evidence="2 5" id="KW-0863">Zinc-finger</keyword>
<evidence type="ECO:0000256" key="3">
    <source>
        <dbReference type="ARBA" id="ARBA00022833"/>
    </source>
</evidence>
<feature type="compositionally biased region" description="Polar residues" evidence="6">
    <location>
        <begin position="340"/>
        <end position="356"/>
    </location>
</feature>
<dbReference type="PANTHER" id="PTHR13267">
    <property type="entry name" value="ZINC FINGER PROTEIN 277"/>
    <property type="match status" value="1"/>
</dbReference>
<evidence type="ECO:0000256" key="1">
    <source>
        <dbReference type="ARBA" id="ARBA00022723"/>
    </source>
</evidence>
<keyword evidence="9" id="KW-1185">Reference proteome</keyword>
<feature type="chain" id="PRO_5045116853" evidence="7">
    <location>
        <begin position="23"/>
        <end position="356"/>
    </location>
</feature>
<evidence type="ECO:0000256" key="2">
    <source>
        <dbReference type="ARBA" id="ARBA00022771"/>
    </source>
</evidence>
<dbReference type="PROSITE" id="PS00028">
    <property type="entry name" value="ZINC_FINGER_C2H2_1"/>
    <property type="match status" value="1"/>
</dbReference>
<sequence>MVLFHYLVKLNILLMRIMSGTSNSLSSKPSTCESEFVGIDGESCEKENNSLLSDPISEFHSKILNDEINTNNLESVLAKQCEERNDTSFTRGCMFCKMNFTESRLMYIKHLSEKHNLYLGKPEHLVFIDELLDRIQQSIESLICIYCEKVFTDRKALKEHMRKKLHKQINPYNKSFDKFYIVNYTESNRTRKYQKNHRYTKDSGLSSESEDEELLWSGWNDEGISILCLFCKHSDKDFLTILQHMKEQHNFDFKKESEDLTFYQKVKLVNYIRQQIRIRCCILCEEKSDNILEHMTQLNHYKIPKQHIWDQPEFYFPMNEDDSFLYSLDTDSDSSDEGDITNTFKELSVTTNDNNE</sequence>
<feature type="region of interest" description="Disordered" evidence="6">
    <location>
        <begin position="331"/>
        <end position="356"/>
    </location>
</feature>
<evidence type="ECO:0000313" key="10">
    <source>
        <dbReference type="RefSeq" id="XP_015186617.1"/>
    </source>
</evidence>
<proteinExistence type="inferred from homology"/>
<evidence type="ECO:0000259" key="8">
    <source>
        <dbReference type="PROSITE" id="PS50157"/>
    </source>
</evidence>
<evidence type="ECO:0000256" key="4">
    <source>
        <dbReference type="ARBA" id="ARBA00034119"/>
    </source>
</evidence>
<dbReference type="InterPro" id="IPR040048">
    <property type="entry name" value="ZNF277"/>
</dbReference>
<dbReference type="PANTHER" id="PTHR13267:SF3">
    <property type="entry name" value="ZINC FINGER PROTEIN 277"/>
    <property type="match status" value="1"/>
</dbReference>
<comment type="similarity">
    <text evidence="4">Belongs to the ZNF277 family.</text>
</comment>
<gene>
    <name evidence="10" type="primary">LOC107071812</name>
</gene>
<name>A0ABM1J2D0_POLDO</name>
<dbReference type="SMART" id="SM00355">
    <property type="entry name" value="ZnF_C2H2"/>
    <property type="match status" value="3"/>
</dbReference>
<dbReference type="PROSITE" id="PS50157">
    <property type="entry name" value="ZINC_FINGER_C2H2_2"/>
    <property type="match status" value="1"/>
</dbReference>
<dbReference type="InterPro" id="IPR013087">
    <property type="entry name" value="Znf_C2H2_type"/>
</dbReference>
<feature type="domain" description="C2H2-type" evidence="8">
    <location>
        <begin position="142"/>
        <end position="171"/>
    </location>
</feature>
<protein>
    <submittedName>
        <fullName evidence="10">Zinc finger protein 277 isoform X1</fullName>
    </submittedName>
</protein>